<reference evidence="3" key="1">
    <citation type="submission" date="2016-04" db="EMBL/GenBank/DDBJ databases">
        <title>Cephalotus genome sequencing.</title>
        <authorList>
            <person name="Fukushima K."/>
            <person name="Hasebe M."/>
            <person name="Fang X."/>
        </authorList>
    </citation>
    <scope>NUCLEOTIDE SEQUENCE [LARGE SCALE GENOMIC DNA]</scope>
    <source>
        <strain evidence="3">cv. St1</strain>
    </source>
</reference>
<dbReference type="Pfam" id="PF08785">
    <property type="entry name" value="Ku_PK_bind"/>
    <property type="match status" value="1"/>
</dbReference>
<accession>A0A1Q3D1L6</accession>
<evidence type="ECO:0000259" key="1">
    <source>
        <dbReference type="Pfam" id="PF08785"/>
    </source>
</evidence>
<dbReference type="SUPFAM" id="SSF53300">
    <property type="entry name" value="vWA-like"/>
    <property type="match status" value="1"/>
</dbReference>
<keyword evidence="3" id="KW-1185">Reference proteome</keyword>
<evidence type="ECO:0000313" key="2">
    <source>
        <dbReference type="EMBL" id="GAV86334.1"/>
    </source>
</evidence>
<comment type="caution">
    <text evidence="2">The sequence shown here is derived from an EMBL/GenBank/DDBJ whole genome shotgun (WGS) entry which is preliminary data.</text>
</comment>
<dbReference type="InterPro" id="IPR036465">
    <property type="entry name" value="vWFA_dom_sf"/>
</dbReference>
<dbReference type="AlphaFoldDB" id="A0A1Q3D1L6"/>
<gene>
    <name evidence="2" type="ORF">CFOL_v3_29765</name>
</gene>
<feature type="domain" description="Ku C-terminal" evidence="1">
    <location>
        <begin position="76"/>
        <end position="119"/>
    </location>
</feature>
<dbReference type="SUPFAM" id="SSF101420">
    <property type="entry name" value="C-terminal domain of Ku80"/>
    <property type="match status" value="1"/>
</dbReference>
<proteinExistence type="predicted"/>
<dbReference type="InParanoid" id="A0A1Q3D1L6"/>
<name>A0A1Q3D1L6_CEPFO</name>
<dbReference type="STRING" id="3775.A0A1Q3D1L6"/>
<dbReference type="Gene3D" id="3.40.50.410">
    <property type="entry name" value="von Willebrand factor, type A domain"/>
    <property type="match status" value="1"/>
</dbReference>
<dbReference type="OrthoDB" id="1727179at2759"/>
<dbReference type="InterPro" id="IPR014893">
    <property type="entry name" value="Ku_PK_bind"/>
</dbReference>
<protein>
    <submittedName>
        <fullName evidence="2">Ku_N domain-containing protein/Ku_PK_bind domain-containing protein</fullName>
    </submittedName>
</protein>
<evidence type="ECO:0000313" key="3">
    <source>
        <dbReference type="Proteomes" id="UP000187406"/>
    </source>
</evidence>
<dbReference type="EMBL" id="BDDD01003870">
    <property type="protein sequence ID" value="GAV86334.1"/>
    <property type="molecule type" value="Genomic_DNA"/>
</dbReference>
<dbReference type="InterPro" id="IPR036494">
    <property type="entry name" value="Ku_C_sf"/>
</dbReference>
<dbReference type="Proteomes" id="UP000187406">
    <property type="component" value="Unassembled WGS sequence"/>
</dbReference>
<organism evidence="2 3">
    <name type="scientific">Cephalotus follicularis</name>
    <name type="common">Albany pitcher plant</name>
    <dbReference type="NCBI Taxonomy" id="3775"/>
    <lineage>
        <taxon>Eukaryota</taxon>
        <taxon>Viridiplantae</taxon>
        <taxon>Streptophyta</taxon>
        <taxon>Embryophyta</taxon>
        <taxon>Tracheophyta</taxon>
        <taxon>Spermatophyta</taxon>
        <taxon>Magnoliopsida</taxon>
        <taxon>eudicotyledons</taxon>
        <taxon>Gunneridae</taxon>
        <taxon>Pentapetalae</taxon>
        <taxon>rosids</taxon>
        <taxon>fabids</taxon>
        <taxon>Oxalidales</taxon>
        <taxon>Cephalotaceae</taxon>
        <taxon>Cephalotus</taxon>
    </lineage>
</organism>
<sequence>MYNFVLVETGSVGIAGWLVDVGPSMHNILPEVEKLLSMLVQKKLLYGKNDEVGVVLFGTEVNFIWQMCLKVNSNFLSEPKQFNDFLGHLCKFCQERNLSSFCDFLASKDITLISKSEAIDRFNVYTFSIYSIHCI</sequence>